<protein>
    <submittedName>
        <fullName evidence="2">Uncharacterized protein</fullName>
    </submittedName>
</protein>
<keyword evidence="3" id="KW-1185">Reference proteome</keyword>
<accession>A0A2P6CBZ6</accession>
<keyword evidence="1" id="KW-0732">Signal</keyword>
<comment type="caution">
    <text evidence="2">The sequence shown here is derived from an EMBL/GenBank/DDBJ whole genome shotgun (WGS) entry which is preliminary data.</text>
</comment>
<dbReference type="RefSeq" id="WP_105048099.1">
    <property type="nucleotide sequence ID" value="NZ_CP150661.1"/>
</dbReference>
<evidence type="ECO:0000256" key="1">
    <source>
        <dbReference type="SAM" id="SignalP"/>
    </source>
</evidence>
<dbReference type="EMBL" id="MSCK01000001">
    <property type="protein sequence ID" value="PQJ72436.1"/>
    <property type="molecule type" value="Genomic_DNA"/>
</dbReference>
<evidence type="ECO:0000313" key="2">
    <source>
        <dbReference type="EMBL" id="PQJ72436.1"/>
    </source>
</evidence>
<gene>
    <name evidence="2" type="ORF">BTO14_03855</name>
</gene>
<reference evidence="2 3" key="1">
    <citation type="submission" date="2016-12" db="EMBL/GenBank/DDBJ databases">
        <title>Trade-off between light-utilization and light-protection in marine flavobacteria.</title>
        <authorList>
            <person name="Kumagai Y."/>
            <person name="Yoshizawa S."/>
            <person name="Kogure K."/>
            <person name="Iwasaki W."/>
        </authorList>
    </citation>
    <scope>NUCLEOTIDE SEQUENCE [LARGE SCALE GENOMIC DNA]</scope>
    <source>
        <strain evidence="2 3">KCTC 12100</strain>
    </source>
</reference>
<evidence type="ECO:0000313" key="3">
    <source>
        <dbReference type="Proteomes" id="UP000247345"/>
    </source>
</evidence>
<name>A0A2P6CBZ6_9FLAO</name>
<feature type="chain" id="PRO_5015160821" evidence="1">
    <location>
        <begin position="26"/>
        <end position="144"/>
    </location>
</feature>
<sequence>MRRKIQFYLFLALAALLVSVTNLHAHTTNKNQKNTHFKQQLNVATTNYLATSKIVKHLFFKPSTGVNTDLHFSTEVNIEEFEESEEHVTLYKQKPCFDHSIHTVSHQYFIKNNSIKTQERTVYQNFNTRTTHVGLYVKFEVFRI</sequence>
<dbReference type="Proteomes" id="UP000247345">
    <property type="component" value="Unassembled WGS sequence"/>
</dbReference>
<feature type="signal peptide" evidence="1">
    <location>
        <begin position="1"/>
        <end position="25"/>
    </location>
</feature>
<proteinExistence type="predicted"/>
<dbReference type="AlphaFoldDB" id="A0A2P6CBZ6"/>
<organism evidence="2 3">
    <name type="scientific">Polaribacter butkevichii</name>
    <dbReference type="NCBI Taxonomy" id="218490"/>
    <lineage>
        <taxon>Bacteria</taxon>
        <taxon>Pseudomonadati</taxon>
        <taxon>Bacteroidota</taxon>
        <taxon>Flavobacteriia</taxon>
        <taxon>Flavobacteriales</taxon>
        <taxon>Flavobacteriaceae</taxon>
    </lineage>
</organism>